<evidence type="ECO:0000256" key="2">
    <source>
        <dbReference type="ARBA" id="ARBA00022448"/>
    </source>
</evidence>
<dbReference type="RefSeq" id="WP_012579703.1">
    <property type="nucleotide sequence ID" value="NC_011653.1"/>
</dbReference>
<dbReference type="PROSITE" id="PS50893">
    <property type="entry name" value="ABC_TRANSPORTER_2"/>
    <property type="match status" value="1"/>
</dbReference>
<keyword evidence="7" id="KW-1185">Reference proteome</keyword>
<name>B7IGB8_THEAB</name>
<evidence type="ECO:0000256" key="4">
    <source>
        <dbReference type="ARBA" id="ARBA00022840"/>
    </source>
</evidence>
<dbReference type="eggNOG" id="COG4586">
    <property type="taxonomic scope" value="Bacteria"/>
</dbReference>
<dbReference type="InterPro" id="IPR050763">
    <property type="entry name" value="ABC_transporter_ATP-binding"/>
</dbReference>
<dbReference type="GO" id="GO:0005524">
    <property type="term" value="F:ATP binding"/>
    <property type="evidence" value="ECO:0007669"/>
    <property type="project" value="UniProtKB-KW"/>
</dbReference>
<gene>
    <name evidence="6" type="ordered locus">THA_655</name>
</gene>
<comment type="similarity">
    <text evidence="1">Belongs to the ABC transporter superfamily.</text>
</comment>
<keyword evidence="2" id="KW-0813">Transport</keyword>
<dbReference type="EMBL" id="CP001185">
    <property type="protein sequence ID" value="ACJ75132.1"/>
    <property type="molecule type" value="Genomic_DNA"/>
</dbReference>
<dbReference type="Gene3D" id="3.40.50.300">
    <property type="entry name" value="P-loop containing nucleotide triphosphate hydrolases"/>
    <property type="match status" value="1"/>
</dbReference>
<evidence type="ECO:0000313" key="7">
    <source>
        <dbReference type="Proteomes" id="UP000002453"/>
    </source>
</evidence>
<evidence type="ECO:0000256" key="3">
    <source>
        <dbReference type="ARBA" id="ARBA00022741"/>
    </source>
</evidence>
<dbReference type="SMART" id="SM00382">
    <property type="entry name" value="AAA"/>
    <property type="match status" value="1"/>
</dbReference>
<dbReference type="InterPro" id="IPR003439">
    <property type="entry name" value="ABC_transporter-like_ATP-bd"/>
</dbReference>
<dbReference type="Proteomes" id="UP000002453">
    <property type="component" value="Chromosome"/>
</dbReference>
<organism evidence="6 7">
    <name type="scientific">Thermosipho africanus (strain TCF52B)</name>
    <dbReference type="NCBI Taxonomy" id="484019"/>
    <lineage>
        <taxon>Bacteria</taxon>
        <taxon>Thermotogati</taxon>
        <taxon>Thermotogota</taxon>
        <taxon>Thermotogae</taxon>
        <taxon>Thermotogales</taxon>
        <taxon>Fervidobacteriaceae</taxon>
        <taxon>Thermosipho</taxon>
    </lineage>
</organism>
<dbReference type="PANTHER" id="PTHR42711">
    <property type="entry name" value="ABC TRANSPORTER ATP-BINDING PROTEIN"/>
    <property type="match status" value="1"/>
</dbReference>
<evidence type="ECO:0000259" key="5">
    <source>
        <dbReference type="PROSITE" id="PS50893"/>
    </source>
</evidence>
<feature type="domain" description="ABC transporter" evidence="5">
    <location>
        <begin position="2"/>
        <end position="252"/>
    </location>
</feature>
<keyword evidence="3" id="KW-0547">Nucleotide-binding</keyword>
<dbReference type="InterPro" id="IPR027417">
    <property type="entry name" value="P-loop_NTPase"/>
</dbReference>
<dbReference type="HOGENOM" id="CLU_000604_1_2_0"/>
<proteinExistence type="inferred from homology"/>
<dbReference type="AlphaFoldDB" id="B7IGB8"/>
<keyword evidence="4" id="KW-0067">ATP-binding</keyword>
<dbReference type="SUPFAM" id="SSF52540">
    <property type="entry name" value="P-loop containing nucleoside triphosphate hydrolases"/>
    <property type="match status" value="1"/>
</dbReference>
<dbReference type="InterPro" id="IPR017871">
    <property type="entry name" value="ABC_transporter-like_CS"/>
</dbReference>
<dbReference type="Pfam" id="PF00005">
    <property type="entry name" value="ABC_tran"/>
    <property type="match status" value="1"/>
</dbReference>
<protein>
    <submittedName>
        <fullName evidence="6">ATPase component</fullName>
    </submittedName>
</protein>
<dbReference type="STRING" id="484019.THA_655"/>
<evidence type="ECO:0000313" key="6">
    <source>
        <dbReference type="EMBL" id="ACJ75132.1"/>
    </source>
</evidence>
<reference evidence="6 7" key="1">
    <citation type="journal article" date="2009" name="J. Bacteriol.">
        <title>The genome of Thermosipho africanus TCF52B: lateral genetic connections to the Firmicutes and Archaea.</title>
        <authorList>
            <person name="Nesboe C.L."/>
            <person name="Bapteste E."/>
            <person name="Curtis B."/>
            <person name="Dahle H."/>
            <person name="Lopez P."/>
            <person name="Macleod D."/>
            <person name="Dlutek M."/>
            <person name="Bowman S."/>
            <person name="Zhaxybayeva O."/>
            <person name="Birkeland N.-K."/>
            <person name="Doolittle W.F."/>
        </authorList>
    </citation>
    <scope>NUCLEOTIDE SEQUENCE [LARGE SCALE GENOMIC DNA]</scope>
    <source>
        <strain evidence="6 7">TCF52B</strain>
    </source>
</reference>
<dbReference type="PROSITE" id="PS00211">
    <property type="entry name" value="ABC_TRANSPORTER_1"/>
    <property type="match status" value="1"/>
</dbReference>
<accession>B7IGB8</accession>
<sequence length="332" mass="38299">MIKVEKLTRNYKIPNNKGNFFVRLFNSRYKTITALNNVSFTISKGEKVAVLGLNGSGKSTLFKILTGIISPSSGSCKCLDYDPFNERKKYVKNIGVLFGQKTLLIPELSVYDCLKLYKAVYELKQKDIDYRLKIFDKHFGVEKLLHRIVRTLSLGERMKAEILMATIHDPLLFFFDEPTIGLDVQAKNAFKDFLLNYPFGSEKTVLITTHDISVIKEFATRILLLNNGKLVLDIKTKYLKDKFGFKKLVIDFKREPTKSIMENIKTFGCPIEKNKNKLIIKVPVNEKEKIETIKKKIVTDESIISFKVENMDYEETINWLMGEFYADVQKIS</sequence>
<dbReference type="PANTHER" id="PTHR42711:SF5">
    <property type="entry name" value="ABC TRANSPORTER ATP-BINDING PROTEIN NATA"/>
    <property type="match status" value="1"/>
</dbReference>
<dbReference type="GO" id="GO:0016887">
    <property type="term" value="F:ATP hydrolysis activity"/>
    <property type="evidence" value="ECO:0007669"/>
    <property type="project" value="InterPro"/>
</dbReference>
<dbReference type="KEGG" id="taf:THA_655"/>
<evidence type="ECO:0000256" key="1">
    <source>
        <dbReference type="ARBA" id="ARBA00005417"/>
    </source>
</evidence>
<dbReference type="InterPro" id="IPR003593">
    <property type="entry name" value="AAA+_ATPase"/>
</dbReference>